<comment type="similarity">
    <text evidence="2 10">Belongs to the mitochondrial carrier (TC 2.A.29) family.</text>
</comment>
<dbReference type="Pfam" id="PF00153">
    <property type="entry name" value="Mito_carr"/>
    <property type="match status" value="3"/>
</dbReference>
<evidence type="ECO:0000256" key="5">
    <source>
        <dbReference type="ARBA" id="ARBA00022737"/>
    </source>
</evidence>
<feature type="compositionally biased region" description="Polar residues" evidence="11">
    <location>
        <begin position="316"/>
        <end position="326"/>
    </location>
</feature>
<dbReference type="PANTHER" id="PTHR45939">
    <property type="entry name" value="PEROXISOMAL MEMBRANE PROTEIN PMP34-RELATED"/>
    <property type="match status" value="1"/>
</dbReference>
<evidence type="ECO:0000256" key="6">
    <source>
        <dbReference type="ARBA" id="ARBA00022792"/>
    </source>
</evidence>
<dbReference type="GO" id="GO:0016020">
    <property type="term" value="C:membrane"/>
    <property type="evidence" value="ECO:0007669"/>
    <property type="project" value="UniProtKB-SubCell"/>
</dbReference>
<evidence type="ECO:0000256" key="1">
    <source>
        <dbReference type="ARBA" id="ARBA00004141"/>
    </source>
</evidence>
<evidence type="ECO:0000256" key="10">
    <source>
        <dbReference type="RuleBase" id="RU000488"/>
    </source>
</evidence>
<evidence type="ECO:0000256" key="7">
    <source>
        <dbReference type="ARBA" id="ARBA00022989"/>
    </source>
</evidence>
<evidence type="ECO:0000313" key="13">
    <source>
        <dbReference type="EMBL" id="KAF2764008.1"/>
    </source>
</evidence>
<dbReference type="InterPro" id="IPR052217">
    <property type="entry name" value="Mito/Peroxisomal_Carrier"/>
</dbReference>
<name>A0A6G1KV15_9PEZI</name>
<keyword evidence="5" id="KW-0677">Repeat</keyword>
<dbReference type="Proteomes" id="UP000799436">
    <property type="component" value="Unassembled WGS sequence"/>
</dbReference>
<dbReference type="PANTHER" id="PTHR45939:SF2">
    <property type="entry name" value="CARRIER PROTEIN, PUTATIVE (AFU_ORTHOLOGUE AFUA_2G13870)-RELATED"/>
    <property type="match status" value="1"/>
</dbReference>
<feature type="region of interest" description="Disordered" evidence="11">
    <location>
        <begin position="296"/>
        <end position="329"/>
    </location>
</feature>
<accession>A0A6G1KV15</accession>
<evidence type="ECO:0000256" key="12">
    <source>
        <dbReference type="SAM" id="Phobius"/>
    </source>
</evidence>
<evidence type="ECO:0000256" key="11">
    <source>
        <dbReference type="SAM" id="MobiDB-lite"/>
    </source>
</evidence>
<evidence type="ECO:0000256" key="4">
    <source>
        <dbReference type="ARBA" id="ARBA00022692"/>
    </source>
</evidence>
<dbReference type="OrthoDB" id="18574at2759"/>
<sequence length="451" mass="48537">MGGPDAPTVYNGQLDAFELYHLVQESPEYSSTTSITGGPVLPALGHALAGSLATASAKVLLYPLELVTTRLQVHRQLRGRGEAEGAARDADAEYKNVIDAAQKIYKAEGGLKALYTGAVPDVGKGIADSFLFFLAYTVLRQRQLRRDDAKQLSVVKELGVGIAAGTFAKLITTPIQNIVTRQQTAALVAARRPTTSTTPGQSDQLSIKDIALQIRSERGLTGFWAGYSASIILTLNPAITFAVDNLLKQMVPKSRRENPSPALTFLVAALSKAIATTITYPVMLAKSRAQTAIPTTLSEAEGTEKSNADPAHLADKSNNAPTTTRQQLKHRAHQALRLLSAQYAIFLTLQKIHRNEGFSGLYAGIEGEVLKGFLSHGLTMMVKEKVHVGVIHTYYASLKLTKRWPEDLEKVQDGAQAIASDARERAENVGVTVKEGVERLAGDGKKAVTVD</sequence>
<keyword evidence="8 9" id="KW-0472">Membrane</keyword>
<dbReference type="GO" id="GO:0015217">
    <property type="term" value="F:ADP transmembrane transporter activity"/>
    <property type="evidence" value="ECO:0007669"/>
    <property type="project" value="TreeGrafter"/>
</dbReference>
<reference evidence="13" key="1">
    <citation type="journal article" date="2020" name="Stud. Mycol.">
        <title>101 Dothideomycetes genomes: a test case for predicting lifestyles and emergence of pathogens.</title>
        <authorList>
            <person name="Haridas S."/>
            <person name="Albert R."/>
            <person name="Binder M."/>
            <person name="Bloem J."/>
            <person name="Labutti K."/>
            <person name="Salamov A."/>
            <person name="Andreopoulos B."/>
            <person name="Baker S."/>
            <person name="Barry K."/>
            <person name="Bills G."/>
            <person name="Bluhm B."/>
            <person name="Cannon C."/>
            <person name="Castanera R."/>
            <person name="Culley D."/>
            <person name="Daum C."/>
            <person name="Ezra D."/>
            <person name="Gonzalez J."/>
            <person name="Henrissat B."/>
            <person name="Kuo A."/>
            <person name="Liang C."/>
            <person name="Lipzen A."/>
            <person name="Lutzoni F."/>
            <person name="Magnuson J."/>
            <person name="Mondo S."/>
            <person name="Nolan M."/>
            <person name="Ohm R."/>
            <person name="Pangilinan J."/>
            <person name="Park H.-J."/>
            <person name="Ramirez L."/>
            <person name="Alfaro M."/>
            <person name="Sun H."/>
            <person name="Tritt A."/>
            <person name="Yoshinaga Y."/>
            <person name="Zwiers L.-H."/>
            <person name="Turgeon B."/>
            <person name="Goodwin S."/>
            <person name="Spatafora J."/>
            <person name="Crous P."/>
            <person name="Grigoriev I."/>
        </authorList>
    </citation>
    <scope>NUCLEOTIDE SEQUENCE</scope>
    <source>
        <strain evidence="13">CBS 116005</strain>
    </source>
</reference>
<keyword evidence="6" id="KW-0999">Mitochondrion inner membrane</keyword>
<dbReference type="Gene3D" id="1.50.40.10">
    <property type="entry name" value="Mitochondrial carrier domain"/>
    <property type="match status" value="1"/>
</dbReference>
<evidence type="ECO:0000313" key="14">
    <source>
        <dbReference type="Proteomes" id="UP000799436"/>
    </source>
</evidence>
<feature type="repeat" description="Solcar" evidence="9">
    <location>
        <begin position="41"/>
        <end position="142"/>
    </location>
</feature>
<keyword evidence="14" id="KW-1185">Reference proteome</keyword>
<evidence type="ECO:0000256" key="3">
    <source>
        <dbReference type="ARBA" id="ARBA00022448"/>
    </source>
</evidence>
<protein>
    <submittedName>
        <fullName evidence="13">Mitochondrial carrier</fullName>
    </submittedName>
</protein>
<evidence type="ECO:0000256" key="2">
    <source>
        <dbReference type="ARBA" id="ARBA00006375"/>
    </source>
</evidence>
<evidence type="ECO:0000256" key="9">
    <source>
        <dbReference type="PROSITE-ProRule" id="PRU00282"/>
    </source>
</evidence>
<feature type="compositionally biased region" description="Basic and acidic residues" evidence="11">
    <location>
        <begin position="302"/>
        <end position="315"/>
    </location>
</feature>
<dbReference type="InterPro" id="IPR023395">
    <property type="entry name" value="MCP_dom_sf"/>
</dbReference>
<dbReference type="InterPro" id="IPR018108">
    <property type="entry name" value="MCP_transmembrane"/>
</dbReference>
<keyword evidence="4 9" id="KW-0812">Transmembrane</keyword>
<feature type="repeat" description="Solcar" evidence="9">
    <location>
        <begin position="152"/>
        <end position="250"/>
    </location>
</feature>
<evidence type="ECO:0000256" key="8">
    <source>
        <dbReference type="ARBA" id="ARBA00023136"/>
    </source>
</evidence>
<gene>
    <name evidence="13" type="ORF">EJ03DRAFT_42905</name>
</gene>
<dbReference type="AlphaFoldDB" id="A0A6G1KV15"/>
<dbReference type="SUPFAM" id="SSF103506">
    <property type="entry name" value="Mitochondrial carrier"/>
    <property type="match status" value="1"/>
</dbReference>
<organism evidence="13 14">
    <name type="scientific">Teratosphaeria nubilosa</name>
    <dbReference type="NCBI Taxonomy" id="161662"/>
    <lineage>
        <taxon>Eukaryota</taxon>
        <taxon>Fungi</taxon>
        <taxon>Dikarya</taxon>
        <taxon>Ascomycota</taxon>
        <taxon>Pezizomycotina</taxon>
        <taxon>Dothideomycetes</taxon>
        <taxon>Dothideomycetidae</taxon>
        <taxon>Mycosphaerellales</taxon>
        <taxon>Teratosphaeriaceae</taxon>
        <taxon>Teratosphaeria</taxon>
    </lineage>
</organism>
<dbReference type="PROSITE" id="PS50920">
    <property type="entry name" value="SOLCAR"/>
    <property type="match status" value="2"/>
</dbReference>
<keyword evidence="6" id="KW-0496">Mitochondrion</keyword>
<comment type="subcellular location">
    <subcellularLocation>
        <location evidence="1">Membrane</location>
        <topology evidence="1">Multi-pass membrane protein</topology>
    </subcellularLocation>
</comment>
<keyword evidence="3 10" id="KW-0813">Transport</keyword>
<dbReference type="EMBL" id="ML995945">
    <property type="protein sequence ID" value="KAF2764008.1"/>
    <property type="molecule type" value="Genomic_DNA"/>
</dbReference>
<keyword evidence="7 12" id="KW-1133">Transmembrane helix</keyword>
<feature type="transmembrane region" description="Helical" evidence="12">
    <location>
        <begin position="223"/>
        <end position="243"/>
    </location>
</feature>
<feature type="transmembrane region" description="Helical" evidence="12">
    <location>
        <begin position="263"/>
        <end position="283"/>
    </location>
</feature>
<proteinExistence type="inferred from homology"/>